<organism evidence="1 2">
    <name type="scientific">Pseudomonas phage Achelous</name>
    <dbReference type="NCBI Taxonomy" id="2163982"/>
    <lineage>
        <taxon>Viruses</taxon>
        <taxon>Duplodnaviria</taxon>
        <taxon>Heunggongvirae</taxon>
        <taxon>Uroviricota</taxon>
        <taxon>Caudoviricetes</taxon>
        <taxon>Autographivirales</taxon>
        <taxon>Autosignataviridae</taxon>
        <taxon>Colwellvirinae</taxon>
        <taxon>Nerthusvirus</taxon>
        <taxon>Nerthusvirus achelous</taxon>
        <taxon>Uliginvirus achelous</taxon>
    </lineage>
</organism>
<dbReference type="Gene3D" id="3.40.50.300">
    <property type="entry name" value="P-loop containing nucleotide triphosphate hydrolases"/>
    <property type="match status" value="1"/>
</dbReference>
<proteinExistence type="predicted"/>
<dbReference type="EMBL" id="MH113814">
    <property type="protein sequence ID" value="AWD90700.1"/>
    <property type="molecule type" value="Genomic_DNA"/>
</dbReference>
<evidence type="ECO:0000313" key="1">
    <source>
        <dbReference type="EMBL" id="AWD90700.1"/>
    </source>
</evidence>
<accession>A0A2S1GMU9</accession>
<evidence type="ECO:0008006" key="3">
    <source>
        <dbReference type="Google" id="ProtNLM"/>
    </source>
</evidence>
<evidence type="ECO:0000313" key="2">
    <source>
        <dbReference type="Proteomes" id="UP000247252"/>
    </source>
</evidence>
<keyword evidence="2" id="KW-1185">Reference proteome</keyword>
<dbReference type="GeneID" id="54991119"/>
<dbReference type="KEGG" id="vg:54991119"/>
<protein>
    <recommendedName>
        <fullName evidence="3">Deoxynucleoside monophosphate kinase</fullName>
    </recommendedName>
</protein>
<dbReference type="RefSeq" id="YP_009800618.1">
    <property type="nucleotide sequence ID" value="NC_047956.1"/>
</dbReference>
<name>A0A2S1GMU9_9CAUD</name>
<dbReference type="Proteomes" id="UP000247252">
    <property type="component" value="Segment"/>
</dbReference>
<sequence>MFILGMNGAKRSGKDYGALILSDELAHRGHPVYTTSFALALRQLTYVVTGGDPDLFDKHKDLTCKFNFSIHNLYLGLTQMGQGPKGDTATIVGQWQRDWQKAVEIELMQQARQAKVPMKWHDSLEFDGIEMTCTGRDILIIIGQAARRIDPEFWVRRCAENIHNVCGGWESGFVIITDVRPENEAAACDFVIEVTNDNTSFEGTATESRLPQHLRHVTVHNNMGKAYGNNLRLLADQLVVLMRGKQKDTPGQVAFRQWMSPHLFNRAFMEVL</sequence>
<reference evidence="1 2" key="1">
    <citation type="submission" date="2018-03" db="EMBL/GenBank/DDBJ databases">
        <title>Phage therapy in agriculture - a green tech approach to combat plant pathogenic bacteria.</title>
        <authorList>
            <person name="Carstens A.B."/>
            <person name="Djurhuus A.M."/>
            <person name="Hansen L.H."/>
        </authorList>
    </citation>
    <scope>NUCLEOTIDE SEQUENCE [LARGE SCALE GENOMIC DNA]</scope>
</reference>
<dbReference type="InterPro" id="IPR027417">
    <property type="entry name" value="P-loop_NTPase"/>
</dbReference>